<protein>
    <submittedName>
        <fullName evidence="1">Uncharacterized protein</fullName>
    </submittedName>
</protein>
<sequence length="162" mass="17510">MRLGGDESLAFVYDYKAAHKVALEYLKPAVAREKLFMEVMERINSSKSQSDAELRGQDKAEALIAMALTQVFDYMTLYCHPRVPDEDVGEASDGDWADDKVSYTAVAQLASFCLLSLRSEALKGASLDAASRKAEATALTCSRIVPPKVAPGTLLTPMSSAA</sequence>
<comment type="caution">
    <text evidence="1">The sequence shown here is derived from an EMBL/GenBank/DDBJ whole genome shotgun (WGS) entry which is preliminary data.</text>
</comment>
<name>A0ABR1HD96_9HYPO</name>
<keyword evidence="2" id="KW-1185">Reference proteome</keyword>
<evidence type="ECO:0000313" key="1">
    <source>
        <dbReference type="EMBL" id="KAK7419125.1"/>
    </source>
</evidence>
<proteinExistence type="predicted"/>
<dbReference type="EMBL" id="JAZAVK010000155">
    <property type="protein sequence ID" value="KAK7419125.1"/>
    <property type="molecule type" value="Genomic_DNA"/>
</dbReference>
<evidence type="ECO:0000313" key="2">
    <source>
        <dbReference type="Proteomes" id="UP001498421"/>
    </source>
</evidence>
<dbReference type="Proteomes" id="UP001498421">
    <property type="component" value="Unassembled WGS sequence"/>
</dbReference>
<organism evidence="1 2">
    <name type="scientific">Neonectria magnoliae</name>
    <dbReference type="NCBI Taxonomy" id="2732573"/>
    <lineage>
        <taxon>Eukaryota</taxon>
        <taxon>Fungi</taxon>
        <taxon>Dikarya</taxon>
        <taxon>Ascomycota</taxon>
        <taxon>Pezizomycotina</taxon>
        <taxon>Sordariomycetes</taxon>
        <taxon>Hypocreomycetidae</taxon>
        <taxon>Hypocreales</taxon>
        <taxon>Nectriaceae</taxon>
        <taxon>Neonectria</taxon>
    </lineage>
</organism>
<gene>
    <name evidence="1" type="ORF">QQZ08_010995</name>
</gene>
<reference evidence="1 2" key="1">
    <citation type="journal article" date="2025" name="Microbiol. Resour. Announc.">
        <title>Draft genome sequences for Neonectria magnoliae and Neonectria punicea, canker pathogens of Liriodendron tulipifera and Acer saccharum in West Virginia.</title>
        <authorList>
            <person name="Petronek H.M."/>
            <person name="Kasson M.T."/>
            <person name="Metheny A.M."/>
            <person name="Stauder C.M."/>
            <person name="Lovett B."/>
            <person name="Lynch S.C."/>
            <person name="Garnas J.R."/>
            <person name="Kasson L.R."/>
            <person name="Stajich J.E."/>
        </authorList>
    </citation>
    <scope>NUCLEOTIDE SEQUENCE [LARGE SCALE GENOMIC DNA]</scope>
    <source>
        <strain evidence="1 2">NRRL 64651</strain>
    </source>
</reference>
<accession>A0ABR1HD96</accession>